<protein>
    <submittedName>
        <fullName evidence="3">Class I SAM-dependent methyltransferase</fullName>
        <ecNumber evidence="3">2.1.1.-</ecNumber>
    </submittedName>
</protein>
<dbReference type="EMBL" id="JBHSBC010000014">
    <property type="protein sequence ID" value="MFC3981803.1"/>
    <property type="molecule type" value="Genomic_DNA"/>
</dbReference>
<organism evidence="3 4">
    <name type="scientific">Streptosporangium jomthongense</name>
    <dbReference type="NCBI Taxonomy" id="1193683"/>
    <lineage>
        <taxon>Bacteria</taxon>
        <taxon>Bacillati</taxon>
        <taxon>Actinomycetota</taxon>
        <taxon>Actinomycetes</taxon>
        <taxon>Streptosporangiales</taxon>
        <taxon>Streptosporangiaceae</taxon>
        <taxon>Streptosporangium</taxon>
    </lineage>
</organism>
<accession>A0ABV8F3E1</accession>
<dbReference type="RefSeq" id="WP_386190249.1">
    <property type="nucleotide sequence ID" value="NZ_JBHSBC010000014.1"/>
</dbReference>
<keyword evidence="4" id="KW-1185">Reference proteome</keyword>
<evidence type="ECO:0000256" key="1">
    <source>
        <dbReference type="SAM" id="MobiDB-lite"/>
    </source>
</evidence>
<keyword evidence="3" id="KW-0489">Methyltransferase</keyword>
<dbReference type="Gene3D" id="3.40.50.150">
    <property type="entry name" value="Vaccinia Virus protein VP39"/>
    <property type="match status" value="1"/>
</dbReference>
<evidence type="ECO:0000313" key="4">
    <source>
        <dbReference type="Proteomes" id="UP001595698"/>
    </source>
</evidence>
<reference evidence="4" key="1">
    <citation type="journal article" date="2019" name="Int. J. Syst. Evol. Microbiol.">
        <title>The Global Catalogue of Microorganisms (GCM) 10K type strain sequencing project: providing services to taxonomists for standard genome sequencing and annotation.</title>
        <authorList>
            <consortium name="The Broad Institute Genomics Platform"/>
            <consortium name="The Broad Institute Genome Sequencing Center for Infectious Disease"/>
            <person name="Wu L."/>
            <person name="Ma J."/>
        </authorList>
    </citation>
    <scope>NUCLEOTIDE SEQUENCE [LARGE SCALE GENOMIC DNA]</scope>
    <source>
        <strain evidence="4">TBRC 7912</strain>
    </source>
</reference>
<dbReference type="CDD" id="cd02440">
    <property type="entry name" value="AdoMet_MTases"/>
    <property type="match status" value="1"/>
</dbReference>
<dbReference type="GO" id="GO:0032259">
    <property type="term" value="P:methylation"/>
    <property type="evidence" value="ECO:0007669"/>
    <property type="project" value="UniProtKB-KW"/>
</dbReference>
<proteinExistence type="predicted"/>
<gene>
    <name evidence="3" type="ORF">ACFOYY_16805</name>
</gene>
<comment type="caution">
    <text evidence="3">The sequence shown here is derived from an EMBL/GenBank/DDBJ whole genome shotgun (WGS) entry which is preliminary data.</text>
</comment>
<feature type="region of interest" description="Disordered" evidence="1">
    <location>
        <begin position="169"/>
        <end position="189"/>
    </location>
</feature>
<name>A0ABV8F3E1_9ACTN</name>
<keyword evidence="3" id="KW-0808">Transferase</keyword>
<evidence type="ECO:0000313" key="3">
    <source>
        <dbReference type="EMBL" id="MFC3981803.1"/>
    </source>
</evidence>
<dbReference type="InterPro" id="IPR041698">
    <property type="entry name" value="Methyltransf_25"/>
</dbReference>
<feature type="domain" description="Methyltransferase" evidence="2">
    <location>
        <begin position="51"/>
        <end position="146"/>
    </location>
</feature>
<dbReference type="Proteomes" id="UP001595698">
    <property type="component" value="Unassembled WGS sequence"/>
</dbReference>
<dbReference type="EC" id="2.1.1.-" evidence="3"/>
<dbReference type="GO" id="GO:0008168">
    <property type="term" value="F:methyltransferase activity"/>
    <property type="evidence" value="ECO:0007669"/>
    <property type="project" value="UniProtKB-KW"/>
</dbReference>
<dbReference type="PANTHER" id="PTHR43591">
    <property type="entry name" value="METHYLTRANSFERASE"/>
    <property type="match status" value="1"/>
</dbReference>
<dbReference type="Pfam" id="PF13649">
    <property type="entry name" value="Methyltransf_25"/>
    <property type="match status" value="1"/>
</dbReference>
<evidence type="ECO:0000259" key="2">
    <source>
        <dbReference type="Pfam" id="PF13649"/>
    </source>
</evidence>
<dbReference type="InterPro" id="IPR029063">
    <property type="entry name" value="SAM-dependent_MTases_sf"/>
</dbReference>
<sequence>MGSVVNVRQSEAWNGYEGNHWADHQDRYDAVNDAFNEPLLAAAAVGERDTVLDVGCGNGRVTRLAARLARHGHATGLDLSAPMLARARASADAEGVANVTFERGDAQVHPLPSGRFDVATSRFGIMFFADPVAAFANIGRALRPGGRLAMLSLRNLDDQDLGRVLAAMTPHLPRRPATTEPGGPGPESLADPVRVHEVLTAAGFENVAATPVDAPQTWGADTEDAAAFLGAWGPVRFMLGQVDQESASRALDALTEAMRPFERAGAVRLRGAAWLITATRP</sequence>
<dbReference type="SUPFAM" id="SSF53335">
    <property type="entry name" value="S-adenosyl-L-methionine-dependent methyltransferases"/>
    <property type="match status" value="1"/>
</dbReference>